<evidence type="ECO:0000313" key="1">
    <source>
        <dbReference type="EMBL" id="KAG2553175.1"/>
    </source>
</evidence>
<comment type="caution">
    <text evidence="1">The sequence shown here is derived from an EMBL/GenBank/DDBJ whole genome shotgun (WGS) entry which is preliminary data.</text>
</comment>
<dbReference type="AlphaFoldDB" id="A0A8T0NXH5"/>
<keyword evidence="2" id="KW-1185">Reference proteome</keyword>
<gene>
    <name evidence="1" type="ORF">PVAP13_9KG514800</name>
</gene>
<protein>
    <submittedName>
        <fullName evidence="1">Uncharacterized protein</fullName>
    </submittedName>
</protein>
<dbReference type="Proteomes" id="UP000823388">
    <property type="component" value="Chromosome 9K"/>
</dbReference>
<reference evidence="1 2" key="1">
    <citation type="submission" date="2020-05" db="EMBL/GenBank/DDBJ databases">
        <title>WGS assembly of Panicum virgatum.</title>
        <authorList>
            <person name="Lovell J.T."/>
            <person name="Jenkins J."/>
            <person name="Shu S."/>
            <person name="Juenger T.E."/>
            <person name="Schmutz J."/>
        </authorList>
    </citation>
    <scope>NUCLEOTIDE SEQUENCE [LARGE SCALE GENOMIC DNA]</scope>
    <source>
        <strain evidence="2">cv. AP13</strain>
    </source>
</reference>
<proteinExistence type="predicted"/>
<accession>A0A8T0NXH5</accession>
<organism evidence="1 2">
    <name type="scientific">Panicum virgatum</name>
    <name type="common">Blackwell switchgrass</name>
    <dbReference type="NCBI Taxonomy" id="38727"/>
    <lineage>
        <taxon>Eukaryota</taxon>
        <taxon>Viridiplantae</taxon>
        <taxon>Streptophyta</taxon>
        <taxon>Embryophyta</taxon>
        <taxon>Tracheophyta</taxon>
        <taxon>Spermatophyta</taxon>
        <taxon>Magnoliopsida</taxon>
        <taxon>Liliopsida</taxon>
        <taxon>Poales</taxon>
        <taxon>Poaceae</taxon>
        <taxon>PACMAD clade</taxon>
        <taxon>Panicoideae</taxon>
        <taxon>Panicodae</taxon>
        <taxon>Paniceae</taxon>
        <taxon>Panicinae</taxon>
        <taxon>Panicum</taxon>
        <taxon>Panicum sect. Hiantes</taxon>
    </lineage>
</organism>
<dbReference type="EMBL" id="CM029053">
    <property type="protein sequence ID" value="KAG2553175.1"/>
    <property type="molecule type" value="Genomic_DNA"/>
</dbReference>
<sequence length="49" mass="5127">MGHQPDKGDGGASGIRIQKDLLEGQLEPSPLPALFLPAADFGHYAQGKP</sequence>
<name>A0A8T0NXH5_PANVG</name>
<evidence type="ECO:0000313" key="2">
    <source>
        <dbReference type="Proteomes" id="UP000823388"/>
    </source>
</evidence>